<keyword evidence="1" id="KW-0547">Nucleotide-binding</keyword>
<protein>
    <submittedName>
        <fullName evidence="5">BQ2448_3570 protein</fullName>
    </submittedName>
</protein>
<evidence type="ECO:0000313" key="5">
    <source>
        <dbReference type="EMBL" id="SCV70808.1"/>
    </source>
</evidence>
<dbReference type="EMBL" id="FMSP01000006">
    <property type="protein sequence ID" value="SCV70808.1"/>
    <property type="molecule type" value="Genomic_DNA"/>
</dbReference>
<feature type="region of interest" description="Disordered" evidence="3">
    <location>
        <begin position="1"/>
        <end position="60"/>
    </location>
</feature>
<keyword evidence="2" id="KW-0067">ATP-binding</keyword>
<reference evidence="6" key="1">
    <citation type="submission" date="2016-09" db="EMBL/GenBank/DDBJ databases">
        <authorList>
            <person name="Jeantristanb JTB J.-T."/>
            <person name="Ricardo R."/>
        </authorList>
    </citation>
    <scope>NUCLEOTIDE SEQUENCE [LARGE SCALE GENOMIC DNA]</scope>
</reference>
<feature type="compositionally biased region" description="Polar residues" evidence="3">
    <location>
        <begin position="1"/>
        <end position="13"/>
    </location>
</feature>
<dbReference type="GO" id="GO:0016301">
    <property type="term" value="F:kinase activity"/>
    <property type="evidence" value="ECO:0007669"/>
    <property type="project" value="InterPro"/>
</dbReference>
<name>A0A238FI09_9BASI</name>
<sequence>MSSDLVISPTSTNEPPPQLTPEQLTRSTAEIYARPATSTSTDSPSDVHHGTYAAQRKDLDWEYHRIPTRERQLLQDSIVSSVLARAHRECERTHKDDDDDDPEEQSTAHRKPLALFTAGGMGASKGHTLREMLKNGTIRLPRDFVWVDPDALARELPEREQYLRADAKTASSKLHPEAALLQEILSEVARTQRRSLVVDGSLSDCAWFSKLMKWGGIHVTSNDKTSPEEKMQERAKRRAKITGRVTDQEALKLSREKSPQCVTQLSTPAHVRRCAGVDRIKVRLVDNASDDAPSRIMYDSDKDLRWRDRPSDAGVDVKGFVEGRLEQGEDGVVREKSERKAHM</sequence>
<dbReference type="GO" id="GO:0005524">
    <property type="term" value="F:ATP binding"/>
    <property type="evidence" value="ECO:0007669"/>
    <property type="project" value="UniProtKB-KW"/>
</dbReference>
<feature type="domain" description="Zeta toxin" evidence="4">
    <location>
        <begin position="106"/>
        <end position="213"/>
    </location>
</feature>
<evidence type="ECO:0000256" key="1">
    <source>
        <dbReference type="ARBA" id="ARBA00022741"/>
    </source>
</evidence>
<dbReference type="Proteomes" id="UP000198372">
    <property type="component" value="Unassembled WGS sequence"/>
</dbReference>
<dbReference type="InterPro" id="IPR010488">
    <property type="entry name" value="Zeta_toxin_domain"/>
</dbReference>
<dbReference type="InterPro" id="IPR027417">
    <property type="entry name" value="P-loop_NTPase"/>
</dbReference>
<evidence type="ECO:0000313" key="6">
    <source>
        <dbReference type="Proteomes" id="UP000198372"/>
    </source>
</evidence>
<dbReference type="Pfam" id="PF06414">
    <property type="entry name" value="Zeta_toxin"/>
    <property type="match status" value="1"/>
</dbReference>
<feature type="region of interest" description="Disordered" evidence="3">
    <location>
        <begin position="89"/>
        <end position="111"/>
    </location>
</feature>
<accession>A0A238FI09</accession>
<evidence type="ECO:0000259" key="4">
    <source>
        <dbReference type="Pfam" id="PF06414"/>
    </source>
</evidence>
<proteinExistence type="predicted"/>
<evidence type="ECO:0000256" key="2">
    <source>
        <dbReference type="ARBA" id="ARBA00022840"/>
    </source>
</evidence>
<dbReference type="Gene3D" id="3.40.50.300">
    <property type="entry name" value="P-loop containing nucleotide triphosphate hydrolases"/>
    <property type="match status" value="1"/>
</dbReference>
<dbReference type="OrthoDB" id="430679at2759"/>
<evidence type="ECO:0000256" key="3">
    <source>
        <dbReference type="SAM" id="MobiDB-lite"/>
    </source>
</evidence>
<dbReference type="AlphaFoldDB" id="A0A238FI09"/>
<feature type="compositionally biased region" description="Basic and acidic residues" evidence="3">
    <location>
        <begin position="45"/>
        <end position="60"/>
    </location>
</feature>
<gene>
    <name evidence="5" type="ORF">BQ2448_3570</name>
</gene>
<keyword evidence="6" id="KW-1185">Reference proteome</keyword>
<organism evidence="5 6">
    <name type="scientific">Microbotryum intermedium</name>
    <dbReference type="NCBI Taxonomy" id="269621"/>
    <lineage>
        <taxon>Eukaryota</taxon>
        <taxon>Fungi</taxon>
        <taxon>Dikarya</taxon>
        <taxon>Basidiomycota</taxon>
        <taxon>Pucciniomycotina</taxon>
        <taxon>Microbotryomycetes</taxon>
        <taxon>Microbotryales</taxon>
        <taxon>Microbotryaceae</taxon>
        <taxon>Microbotryum</taxon>
    </lineage>
</organism>